<dbReference type="PANTHER" id="PTHR31077">
    <property type="entry name" value="U4/U6.U5 SMALL NUCLEAR RIBONUCLEOPROTEIN 27 KDA PROTEIN"/>
    <property type="match status" value="1"/>
</dbReference>
<keyword evidence="11" id="KW-1185">Reference proteome</keyword>
<evidence type="ECO:0000256" key="7">
    <source>
        <dbReference type="ARBA" id="ARBA00023242"/>
    </source>
</evidence>
<comment type="function">
    <text evidence="1">May play a role in mRNA splicing.</text>
</comment>
<proteinExistence type="inferred from homology"/>
<sequence length="224" mass="26699">MGREREYDRDYDRERDRDRDRDRDYYDRDRERERPEYDRRDRGDRRGGGVERYPDRDRERERDHYDRGDRRGGSERDRGDRDRERRDRDRSRSRSRSRDRRDRDRRDRDRDRGDDKSRHSSKSRGRGGSSGGMEDGEAPQRKEEQGPAVALDADISPEEIAMMQAMGIPFAFDTTAGKEVDDEAAKLSGSRTKSLRTARQYMNRKGGFNRPLPAEKSNEKYRPD</sequence>
<keyword evidence="5" id="KW-0507">mRNA processing</keyword>
<organism evidence="10 11">
    <name type="scientific">Chlamydomonas incerta</name>
    <dbReference type="NCBI Taxonomy" id="51695"/>
    <lineage>
        <taxon>Eukaryota</taxon>
        <taxon>Viridiplantae</taxon>
        <taxon>Chlorophyta</taxon>
        <taxon>core chlorophytes</taxon>
        <taxon>Chlorophyceae</taxon>
        <taxon>CS clade</taxon>
        <taxon>Chlamydomonadales</taxon>
        <taxon>Chlamydomonadaceae</taxon>
        <taxon>Chlamydomonas</taxon>
    </lineage>
</organism>
<accession>A0A835T0C4</accession>
<gene>
    <name evidence="10" type="ORF">HXX76_008500</name>
</gene>
<dbReference type="EMBL" id="JAEHOC010000019">
    <property type="protein sequence ID" value="KAG2433443.1"/>
    <property type="molecule type" value="Genomic_DNA"/>
</dbReference>
<dbReference type="InterPro" id="IPR013957">
    <property type="entry name" value="SNRNP27"/>
</dbReference>
<dbReference type="Proteomes" id="UP000650467">
    <property type="component" value="Unassembled WGS sequence"/>
</dbReference>
<keyword evidence="6" id="KW-0508">mRNA splicing</keyword>
<feature type="region of interest" description="Disordered" evidence="8">
    <location>
        <begin position="180"/>
        <end position="224"/>
    </location>
</feature>
<evidence type="ECO:0000256" key="1">
    <source>
        <dbReference type="ARBA" id="ARBA00003632"/>
    </source>
</evidence>
<evidence type="ECO:0000259" key="9">
    <source>
        <dbReference type="Pfam" id="PF08648"/>
    </source>
</evidence>
<evidence type="ECO:0000256" key="2">
    <source>
        <dbReference type="ARBA" id="ARBA00004123"/>
    </source>
</evidence>
<protein>
    <recommendedName>
        <fullName evidence="9">U4/U6.U5 small nuclear ribonucleoprotein 27kDa protein domain-containing protein</fullName>
    </recommendedName>
</protein>
<dbReference type="GO" id="GO:0008380">
    <property type="term" value="P:RNA splicing"/>
    <property type="evidence" value="ECO:0007669"/>
    <property type="project" value="UniProtKB-KW"/>
</dbReference>
<dbReference type="PANTHER" id="PTHR31077:SF1">
    <property type="entry name" value="U4_U6.U5 SMALL NUCLEAR RIBONUCLEOPROTEIN 27 KDA PROTEIN"/>
    <property type="match status" value="1"/>
</dbReference>
<keyword evidence="7" id="KW-0539">Nucleus</keyword>
<dbReference type="GO" id="GO:0006397">
    <property type="term" value="P:mRNA processing"/>
    <property type="evidence" value="ECO:0007669"/>
    <property type="project" value="UniProtKB-KW"/>
</dbReference>
<evidence type="ECO:0000256" key="6">
    <source>
        <dbReference type="ARBA" id="ARBA00023187"/>
    </source>
</evidence>
<name>A0A835T0C4_CHLIN</name>
<comment type="subcellular location">
    <subcellularLocation>
        <location evidence="2">Nucleus</location>
    </subcellularLocation>
</comment>
<dbReference type="OrthoDB" id="21368at2759"/>
<feature type="domain" description="U4/U6.U5 small nuclear ribonucleoprotein 27kDa protein" evidence="9">
    <location>
        <begin position="158"/>
        <end position="214"/>
    </location>
</feature>
<dbReference type="GO" id="GO:0071011">
    <property type="term" value="C:precatalytic spliceosome"/>
    <property type="evidence" value="ECO:0007669"/>
    <property type="project" value="TreeGrafter"/>
</dbReference>
<evidence type="ECO:0000256" key="3">
    <source>
        <dbReference type="ARBA" id="ARBA00008218"/>
    </source>
</evidence>
<evidence type="ECO:0000313" key="11">
    <source>
        <dbReference type="Proteomes" id="UP000650467"/>
    </source>
</evidence>
<dbReference type="Pfam" id="PF08648">
    <property type="entry name" value="SNRNP27"/>
    <property type="match status" value="1"/>
</dbReference>
<feature type="compositionally biased region" description="Basic and acidic residues" evidence="8">
    <location>
        <begin position="99"/>
        <end position="118"/>
    </location>
</feature>
<evidence type="ECO:0000256" key="5">
    <source>
        <dbReference type="ARBA" id="ARBA00022664"/>
    </source>
</evidence>
<feature type="compositionally biased region" description="Basic and acidic residues" evidence="8">
    <location>
        <begin position="1"/>
        <end position="92"/>
    </location>
</feature>
<comment type="caution">
    <text evidence="10">The sequence shown here is derived from an EMBL/GenBank/DDBJ whole genome shotgun (WGS) entry which is preliminary data.</text>
</comment>
<dbReference type="AlphaFoldDB" id="A0A835T0C4"/>
<comment type="subunit">
    <text evidence="4">Part of a tri-snRNP complex.</text>
</comment>
<feature type="region of interest" description="Disordered" evidence="8">
    <location>
        <begin position="1"/>
        <end position="156"/>
    </location>
</feature>
<evidence type="ECO:0000256" key="8">
    <source>
        <dbReference type="SAM" id="MobiDB-lite"/>
    </source>
</evidence>
<evidence type="ECO:0000256" key="4">
    <source>
        <dbReference type="ARBA" id="ARBA00011825"/>
    </source>
</evidence>
<comment type="similarity">
    <text evidence="3">Belongs to the SNUT3 family.</text>
</comment>
<reference evidence="10" key="1">
    <citation type="journal article" date="2020" name="bioRxiv">
        <title>Comparative genomics of Chlamydomonas.</title>
        <authorList>
            <person name="Craig R.J."/>
            <person name="Hasan A.R."/>
            <person name="Ness R.W."/>
            <person name="Keightley P.D."/>
        </authorList>
    </citation>
    <scope>NUCLEOTIDE SEQUENCE</scope>
    <source>
        <strain evidence="10">SAG 7.73</strain>
    </source>
</reference>
<evidence type="ECO:0000313" key="10">
    <source>
        <dbReference type="EMBL" id="KAG2433443.1"/>
    </source>
</evidence>